<proteinExistence type="predicted"/>
<dbReference type="Pfam" id="PF00873">
    <property type="entry name" value="ACR_tran"/>
    <property type="match status" value="1"/>
</dbReference>
<dbReference type="Proteomes" id="UP001078443">
    <property type="component" value="Unassembled WGS sequence"/>
</dbReference>
<feature type="transmembrane region" description="Helical" evidence="1">
    <location>
        <begin position="428"/>
        <end position="448"/>
    </location>
</feature>
<feature type="transmembrane region" description="Helical" evidence="1">
    <location>
        <begin position="357"/>
        <end position="376"/>
    </location>
</feature>
<feature type="transmembrane region" description="Helical" evidence="1">
    <location>
        <begin position="460"/>
        <end position="482"/>
    </location>
</feature>
<dbReference type="SUPFAM" id="SSF82693">
    <property type="entry name" value="Multidrug efflux transporter AcrB pore domain, PN1, PN2, PC1 and PC2 subdomains"/>
    <property type="match status" value="3"/>
</dbReference>
<feature type="transmembrane region" description="Helical" evidence="1">
    <location>
        <begin position="388"/>
        <end position="408"/>
    </location>
</feature>
<evidence type="ECO:0000256" key="1">
    <source>
        <dbReference type="SAM" id="Phobius"/>
    </source>
</evidence>
<protein>
    <submittedName>
        <fullName evidence="2">Efflux RND transporter permease subunit</fullName>
    </submittedName>
</protein>
<keyword evidence="1" id="KW-0812">Transmembrane</keyword>
<dbReference type="InterPro" id="IPR027463">
    <property type="entry name" value="AcrB_DN_DC_subdom"/>
</dbReference>
<dbReference type="PRINTS" id="PR00702">
    <property type="entry name" value="ACRIFLAVINRP"/>
</dbReference>
<feature type="transmembrane region" description="Helical" evidence="1">
    <location>
        <begin position="334"/>
        <end position="350"/>
    </location>
</feature>
<accession>A0ABT4D1V8</accession>
<organism evidence="2 3">
    <name type="scientific">Clostridium aestuarii</name>
    <dbReference type="NCBI Taxonomy" id="338193"/>
    <lineage>
        <taxon>Bacteria</taxon>
        <taxon>Bacillati</taxon>
        <taxon>Bacillota</taxon>
        <taxon>Clostridia</taxon>
        <taxon>Eubacteriales</taxon>
        <taxon>Clostridiaceae</taxon>
        <taxon>Clostridium</taxon>
    </lineage>
</organism>
<dbReference type="Gene3D" id="3.30.70.1320">
    <property type="entry name" value="Multidrug efflux transporter AcrB pore domain like"/>
    <property type="match status" value="1"/>
</dbReference>
<dbReference type="RefSeq" id="WP_268041559.1">
    <property type="nucleotide sequence ID" value="NZ_JAPQER010000006.1"/>
</dbReference>
<dbReference type="Gene3D" id="1.20.1640.10">
    <property type="entry name" value="Multidrug efflux transporter AcrB transmembrane domain"/>
    <property type="match status" value="2"/>
</dbReference>
<feature type="transmembrane region" description="Helical" evidence="1">
    <location>
        <begin position="865"/>
        <end position="884"/>
    </location>
</feature>
<dbReference type="EMBL" id="JAPQER010000006">
    <property type="protein sequence ID" value="MCY6485235.1"/>
    <property type="molecule type" value="Genomic_DNA"/>
</dbReference>
<dbReference type="PANTHER" id="PTHR32063">
    <property type="match status" value="1"/>
</dbReference>
<reference evidence="2" key="1">
    <citation type="submission" date="2022-12" db="EMBL/GenBank/DDBJ databases">
        <authorList>
            <person name="Wang J."/>
        </authorList>
    </citation>
    <scope>NUCLEOTIDE SEQUENCE</scope>
    <source>
        <strain evidence="2">HY-45-18</strain>
    </source>
</reference>
<sequence length="1038" mass="112597">MKISKLSVKRPVTTIMMILIIIVLGTVSLSRLSIDLLPKIEVPVAVVSTSYPNVGPEEVEKLVTKPIEQAVATVEGIKNVSSMNSEGNSVVIAEFNFGTDMEFATLHMREKIDMIKGYLPEDTNDPMVLKIDPNAQAVMILSVTGYKELSQLQAFVEDNIENKLERSEGVASVNINGGVEEQIEIKINEEKLHGYGISIEYISQILRGENLNLPSGEVDKGNQELLIRTVGEFKSIDDIKEVPIPLKTGGVVYLKDISTITRNTKEITEIATTNGKNCLSLSIKKQSDANTVEVSKNLIKEIEKLKKVYPNVKINILVDQAEYINKSISNVSNTAIQGGILAVIVLLIFLRNIRSTLIIGTAIPVSIIGTFALLYSNDITLNLMTLGGLALGIGMLVDNSIVVLENIYRFIQEGYPVKQAAIEGASEVTMSVVASTLTTVAVFLPIAFTNGITGMMFKELAMTVVFSIVASLVVALTLIPMLSSKLLKEEQIVEGVDVVRKKGPFGKIADIFERGFLAVEMRYKKILNWSLGHRKSTVIIGILVFVISMASLTKVGAEFFPSNDMGEFTININLPNGASLADTNKIVDKVEKTLRKADEVDTIFTQIGGSSNGITKAGTNKASLDVKLVSIKSRDRSVKDIMDQTRKETKDIPGAEIKFSSNSGMGMGASSAPVSIEIKGDNLETLRKLGEQFKKVVASVEGTRQVESSFGDGNPEVRIKINRKNASQYGLTAGQIANQVNSIISGKKATTYKLDNGDEIDVVVKGDDIYRQSISNLENVNVETQTGINIPLNLVADLEIKRGPSSINRDSQTRLVTVTSQLYGRDLKSVMKDVNANISKINMPEGYSYKIGGENEDMMEAFNDLLLALILAVVLVYMILASQFESLLNPFVIMFSVPLAVAGGALGLFITRRPLSVPAFIGVIVLAGIVVNNAIVLIDYINIRRSKGEGRKEAILAAGPTRLRPILMTASTTILGLLPMALGLGEGGETQAPMATVVIGGLLFSTVLTLIFIPVIYTLFDDLRNKVGKKKVDKSLAV</sequence>
<keyword evidence="1" id="KW-1133">Transmembrane helix</keyword>
<feature type="transmembrane region" description="Helical" evidence="1">
    <location>
        <begin position="917"/>
        <end position="942"/>
    </location>
</feature>
<feature type="transmembrane region" description="Helical" evidence="1">
    <location>
        <begin position="963"/>
        <end position="982"/>
    </location>
</feature>
<evidence type="ECO:0000313" key="2">
    <source>
        <dbReference type="EMBL" id="MCY6485235.1"/>
    </source>
</evidence>
<dbReference type="InterPro" id="IPR001036">
    <property type="entry name" value="Acrflvin-R"/>
</dbReference>
<gene>
    <name evidence="2" type="ORF">OW763_12885</name>
</gene>
<dbReference type="Gene3D" id="3.30.70.1430">
    <property type="entry name" value="Multidrug efflux transporter AcrB pore domain"/>
    <property type="match status" value="2"/>
</dbReference>
<feature type="transmembrane region" description="Helical" evidence="1">
    <location>
        <begin position="994"/>
        <end position="1020"/>
    </location>
</feature>
<comment type="caution">
    <text evidence="2">The sequence shown here is derived from an EMBL/GenBank/DDBJ whole genome shotgun (WGS) entry which is preliminary data.</text>
</comment>
<evidence type="ECO:0000313" key="3">
    <source>
        <dbReference type="Proteomes" id="UP001078443"/>
    </source>
</evidence>
<dbReference type="Gene3D" id="3.30.2090.10">
    <property type="entry name" value="Multidrug efflux transporter AcrB TolC docking domain, DN and DC subdomains"/>
    <property type="match status" value="2"/>
</dbReference>
<dbReference type="PANTHER" id="PTHR32063:SF0">
    <property type="entry name" value="SWARMING MOTILITY PROTEIN SWRC"/>
    <property type="match status" value="1"/>
</dbReference>
<keyword evidence="1" id="KW-0472">Membrane</keyword>
<dbReference type="Gene3D" id="3.30.70.1440">
    <property type="entry name" value="Multidrug efflux transporter AcrB pore domain"/>
    <property type="match status" value="1"/>
</dbReference>
<feature type="transmembrane region" description="Helical" evidence="1">
    <location>
        <begin position="538"/>
        <end position="557"/>
    </location>
</feature>
<keyword evidence="3" id="KW-1185">Reference proteome</keyword>
<feature type="transmembrane region" description="Helical" evidence="1">
    <location>
        <begin position="891"/>
        <end position="911"/>
    </location>
</feature>
<dbReference type="SUPFAM" id="SSF82866">
    <property type="entry name" value="Multidrug efflux transporter AcrB transmembrane domain"/>
    <property type="match status" value="2"/>
</dbReference>
<feature type="transmembrane region" description="Helical" evidence="1">
    <location>
        <begin position="12"/>
        <end position="34"/>
    </location>
</feature>
<name>A0ABT4D1V8_9CLOT</name>
<dbReference type="SUPFAM" id="SSF82714">
    <property type="entry name" value="Multidrug efflux transporter AcrB TolC docking domain, DN and DC subdomains"/>
    <property type="match status" value="2"/>
</dbReference>